<dbReference type="Gene3D" id="1.10.357.10">
    <property type="entry name" value="Tetracycline Repressor, domain 2"/>
    <property type="match status" value="1"/>
</dbReference>
<proteinExistence type="predicted"/>
<dbReference type="PANTHER" id="PTHR47752">
    <property type="entry name" value="HTH-TYPE TRANSCRIPTIONAL REPRESSOR FABR"/>
    <property type="match status" value="1"/>
</dbReference>
<evidence type="ECO:0000313" key="5">
    <source>
        <dbReference type="EMBL" id="GAA2088546.1"/>
    </source>
</evidence>
<keyword evidence="6" id="KW-1185">Reference proteome</keyword>
<feature type="region of interest" description="Disordered" evidence="3">
    <location>
        <begin position="1"/>
        <end position="30"/>
    </location>
</feature>
<comment type="caution">
    <text evidence="5">The sequence shown here is derived from an EMBL/GenBank/DDBJ whole genome shotgun (WGS) entry which is preliminary data.</text>
</comment>
<organism evidence="5 6">
    <name type="scientific">Streptomyces albiaxialis</name>
    <dbReference type="NCBI Taxonomy" id="329523"/>
    <lineage>
        <taxon>Bacteria</taxon>
        <taxon>Bacillati</taxon>
        <taxon>Actinomycetota</taxon>
        <taxon>Actinomycetes</taxon>
        <taxon>Kitasatosporales</taxon>
        <taxon>Streptomycetaceae</taxon>
        <taxon>Streptomyces</taxon>
    </lineage>
</organism>
<reference evidence="6" key="1">
    <citation type="journal article" date="2019" name="Int. J. Syst. Evol. Microbiol.">
        <title>The Global Catalogue of Microorganisms (GCM) 10K type strain sequencing project: providing services to taxonomists for standard genome sequencing and annotation.</title>
        <authorList>
            <consortium name="The Broad Institute Genomics Platform"/>
            <consortium name="The Broad Institute Genome Sequencing Center for Infectious Disease"/>
            <person name="Wu L."/>
            <person name="Ma J."/>
        </authorList>
    </citation>
    <scope>NUCLEOTIDE SEQUENCE [LARGE SCALE GENOMIC DNA]</scope>
    <source>
        <strain evidence="6">JCM 15478</strain>
    </source>
</reference>
<dbReference type="Gene3D" id="1.10.10.60">
    <property type="entry name" value="Homeodomain-like"/>
    <property type="match status" value="1"/>
</dbReference>
<keyword evidence="1 2" id="KW-0238">DNA-binding</keyword>
<dbReference type="Pfam" id="PF00440">
    <property type="entry name" value="TetR_N"/>
    <property type="match status" value="1"/>
</dbReference>
<evidence type="ECO:0000259" key="4">
    <source>
        <dbReference type="PROSITE" id="PS50977"/>
    </source>
</evidence>
<feature type="compositionally biased region" description="Low complexity" evidence="3">
    <location>
        <begin position="1"/>
        <end position="28"/>
    </location>
</feature>
<dbReference type="PANTHER" id="PTHR47752:SF1">
    <property type="entry name" value="HTH-TYPE TRANSCRIPTIONAL REPRESSOR FABR"/>
    <property type="match status" value="1"/>
</dbReference>
<dbReference type="InterPro" id="IPR009057">
    <property type="entry name" value="Homeodomain-like_sf"/>
</dbReference>
<dbReference type="PROSITE" id="PS50977">
    <property type="entry name" value="HTH_TETR_2"/>
    <property type="match status" value="1"/>
</dbReference>
<feature type="DNA-binding region" description="H-T-H motif" evidence="2">
    <location>
        <begin position="54"/>
        <end position="73"/>
    </location>
</feature>
<dbReference type="EMBL" id="BAAAPE010000013">
    <property type="protein sequence ID" value="GAA2088546.1"/>
    <property type="molecule type" value="Genomic_DNA"/>
</dbReference>
<sequence>MSTTSGAPSGASSGAQSGAPPAASQRAAQKARTRRALLDAGLALLEHQSLSSLGLREIARAVGVSPTAFYRHFHDVADLGVALVEESLDGLRELIRAGLAEYGADADRIDHAVDALAAHVRAHPEHVRFLVRERHGGVAPVRQAIGAQLDGFAEEVAGVLERDEISRGWTRDDLRMLGETYVDHMVMTASAFLEAAQGEGPDEEHVARTARRQLRLISLGRRHWMSETG</sequence>
<feature type="domain" description="HTH tetR-type" evidence="4">
    <location>
        <begin position="31"/>
        <end position="91"/>
    </location>
</feature>
<protein>
    <submittedName>
        <fullName evidence="5">TetR family transcriptional regulator</fullName>
    </submittedName>
</protein>
<evidence type="ECO:0000256" key="3">
    <source>
        <dbReference type="SAM" id="MobiDB-lite"/>
    </source>
</evidence>
<evidence type="ECO:0000256" key="1">
    <source>
        <dbReference type="ARBA" id="ARBA00023125"/>
    </source>
</evidence>
<evidence type="ECO:0000256" key="2">
    <source>
        <dbReference type="PROSITE-ProRule" id="PRU00335"/>
    </source>
</evidence>
<gene>
    <name evidence="5" type="ORF">GCM10009801_52290</name>
</gene>
<accession>A0ABP5HWK8</accession>
<name>A0ABP5HWK8_9ACTN</name>
<dbReference type="Proteomes" id="UP001500016">
    <property type="component" value="Unassembled WGS sequence"/>
</dbReference>
<dbReference type="RefSeq" id="WP_344531734.1">
    <property type="nucleotide sequence ID" value="NZ_BAAAPE010000013.1"/>
</dbReference>
<dbReference type="SUPFAM" id="SSF46689">
    <property type="entry name" value="Homeodomain-like"/>
    <property type="match status" value="1"/>
</dbReference>
<dbReference type="InterPro" id="IPR001647">
    <property type="entry name" value="HTH_TetR"/>
</dbReference>
<dbReference type="InterPro" id="IPR050692">
    <property type="entry name" value="HTH_transcr_repressor_FabR"/>
</dbReference>
<evidence type="ECO:0000313" key="6">
    <source>
        <dbReference type="Proteomes" id="UP001500016"/>
    </source>
</evidence>